<dbReference type="PANTHER" id="PTHR11638">
    <property type="entry name" value="ATP-DEPENDENT CLP PROTEASE"/>
    <property type="match status" value="1"/>
</dbReference>
<keyword evidence="8" id="KW-1185">Reference proteome</keyword>
<dbReference type="InterPro" id="IPR003593">
    <property type="entry name" value="AAA+_ATPase"/>
</dbReference>
<evidence type="ECO:0000313" key="8">
    <source>
        <dbReference type="Proteomes" id="UP001168877"/>
    </source>
</evidence>
<evidence type="ECO:0000259" key="6">
    <source>
        <dbReference type="SMART" id="SM01086"/>
    </source>
</evidence>
<dbReference type="InterPro" id="IPR027417">
    <property type="entry name" value="P-loop_NTPase"/>
</dbReference>
<comment type="caution">
    <text evidence="7">The sequence shown here is derived from an EMBL/GenBank/DDBJ whole genome shotgun (WGS) entry which is preliminary data.</text>
</comment>
<dbReference type="GO" id="GO:0034605">
    <property type="term" value="P:cellular response to heat"/>
    <property type="evidence" value="ECO:0007669"/>
    <property type="project" value="TreeGrafter"/>
</dbReference>
<dbReference type="GO" id="GO:0005737">
    <property type="term" value="C:cytoplasm"/>
    <property type="evidence" value="ECO:0007669"/>
    <property type="project" value="TreeGrafter"/>
</dbReference>
<feature type="domain" description="Clp ATPase C-terminal" evidence="6">
    <location>
        <begin position="216"/>
        <end position="303"/>
    </location>
</feature>
<dbReference type="PRINTS" id="PR00300">
    <property type="entry name" value="CLPPROTEASEA"/>
</dbReference>
<dbReference type="InterPro" id="IPR001270">
    <property type="entry name" value="ClpA/B"/>
</dbReference>
<dbReference type="SMART" id="SM00382">
    <property type="entry name" value="AAA"/>
    <property type="match status" value="1"/>
</dbReference>
<reference evidence="7" key="2">
    <citation type="submission" date="2023-06" db="EMBL/GenBank/DDBJ databases">
        <authorList>
            <person name="Swenson N.G."/>
            <person name="Wegrzyn J.L."/>
            <person name="Mcevoy S.L."/>
        </authorList>
    </citation>
    <scope>NUCLEOTIDE SEQUENCE</scope>
    <source>
        <strain evidence="7">NS2018</strain>
        <tissue evidence="7">Leaf</tissue>
    </source>
</reference>
<keyword evidence="2" id="KW-0067">ATP-binding</keyword>
<feature type="region of interest" description="Disordered" evidence="4">
    <location>
        <begin position="396"/>
        <end position="422"/>
    </location>
</feature>
<dbReference type="FunFam" id="3.40.50.300:FF:000025">
    <property type="entry name" value="ATP-dependent Clp protease subunit"/>
    <property type="match status" value="1"/>
</dbReference>
<reference evidence="7" key="1">
    <citation type="journal article" date="2022" name="Plant J.">
        <title>Strategies of tolerance reflected in two North American maple genomes.</title>
        <authorList>
            <person name="McEvoy S.L."/>
            <person name="Sezen U.U."/>
            <person name="Trouern-Trend A."/>
            <person name="McMahon S.M."/>
            <person name="Schaberg P.G."/>
            <person name="Yang J."/>
            <person name="Wegrzyn J.L."/>
            <person name="Swenson N.G."/>
        </authorList>
    </citation>
    <scope>NUCLEOTIDE SEQUENCE</scope>
    <source>
        <strain evidence="7">NS2018</strain>
    </source>
</reference>
<dbReference type="InterPro" id="IPR003959">
    <property type="entry name" value="ATPase_AAA_core"/>
</dbReference>
<dbReference type="SUPFAM" id="SSF52540">
    <property type="entry name" value="P-loop containing nucleoside triphosphate hydrolases"/>
    <property type="match status" value="1"/>
</dbReference>
<dbReference type="InterPro" id="IPR050130">
    <property type="entry name" value="ClpA_ClpB"/>
</dbReference>
<keyword evidence="1" id="KW-0547">Nucleotide-binding</keyword>
<sequence length="422" mass="47584">MFNSEESQKLLQMEKALQKHIIGQPEAVEAISRAIRRARVGIGDPNRPIGSFLFTGPTGVGKTELANSLAIEYFDSKEAMIRLDMSEYMERHSVSKFFGSPPGYIDSGKGGQLTEAVRRKPHSVVLFDEIEKAHRDILNVMLQVLDDGRLTDARGQTVEFKNTIIIMTSNIGSDLIAKEGDLSFEQVKAKVEEELKRNFRLEFLNRFDDVIVFKQLNISDLKDIVEIMINEVHERLKPKNIELIVTERFKEKLIKEGYSPCYGARSLKRAVRRYLVDNLAEKMLNGEFNVGNTITVDVDSVTVIQWLTEKTASTKSKVRKQENSSTMPHKLPRSSIPQSTPSQFGQIADGSSFSDSCIDTTSTLKPIDPTPTANNISNQERIILLRQRAMLHRKNNVPSEDNSISAGSILRQLQTTSRSRKE</sequence>
<name>A0AA39S3Z8_ACESA</name>
<dbReference type="InterPro" id="IPR019489">
    <property type="entry name" value="Clp_ATPase_C"/>
</dbReference>
<protein>
    <submittedName>
        <fullName evidence="7">Uncharacterized protein</fullName>
    </submittedName>
</protein>
<evidence type="ECO:0000256" key="3">
    <source>
        <dbReference type="ARBA" id="ARBA00023186"/>
    </source>
</evidence>
<dbReference type="Pfam" id="PF10431">
    <property type="entry name" value="ClpB_D2-small"/>
    <property type="match status" value="1"/>
</dbReference>
<dbReference type="Proteomes" id="UP001168877">
    <property type="component" value="Unassembled WGS sequence"/>
</dbReference>
<dbReference type="Pfam" id="PF07724">
    <property type="entry name" value="AAA_2"/>
    <property type="match status" value="1"/>
</dbReference>
<dbReference type="AlphaFoldDB" id="A0AA39S3Z8"/>
<dbReference type="SMART" id="SM01086">
    <property type="entry name" value="ClpB_D2-small"/>
    <property type="match status" value="1"/>
</dbReference>
<dbReference type="Gene3D" id="3.40.50.300">
    <property type="entry name" value="P-loop containing nucleotide triphosphate hydrolases"/>
    <property type="match status" value="1"/>
</dbReference>
<dbReference type="PANTHER" id="PTHR11638:SF189">
    <property type="entry name" value="CLP R DOMAIN-CONTAINING PROTEIN"/>
    <property type="match status" value="1"/>
</dbReference>
<dbReference type="Gene3D" id="1.10.8.60">
    <property type="match status" value="1"/>
</dbReference>
<evidence type="ECO:0000313" key="7">
    <source>
        <dbReference type="EMBL" id="KAK0589951.1"/>
    </source>
</evidence>
<dbReference type="GO" id="GO:0005524">
    <property type="term" value="F:ATP binding"/>
    <property type="evidence" value="ECO:0007669"/>
    <property type="project" value="UniProtKB-KW"/>
</dbReference>
<evidence type="ECO:0000256" key="2">
    <source>
        <dbReference type="ARBA" id="ARBA00022840"/>
    </source>
</evidence>
<proteinExistence type="predicted"/>
<dbReference type="CDD" id="cd19499">
    <property type="entry name" value="RecA-like_ClpB_Hsp104-like"/>
    <property type="match status" value="1"/>
</dbReference>
<feature type="region of interest" description="Disordered" evidence="4">
    <location>
        <begin position="314"/>
        <end position="344"/>
    </location>
</feature>
<gene>
    <name evidence="7" type="ORF">LWI29_020546</name>
</gene>
<accession>A0AA39S3Z8</accession>
<organism evidence="7 8">
    <name type="scientific">Acer saccharum</name>
    <name type="common">Sugar maple</name>
    <dbReference type="NCBI Taxonomy" id="4024"/>
    <lineage>
        <taxon>Eukaryota</taxon>
        <taxon>Viridiplantae</taxon>
        <taxon>Streptophyta</taxon>
        <taxon>Embryophyta</taxon>
        <taxon>Tracheophyta</taxon>
        <taxon>Spermatophyta</taxon>
        <taxon>Magnoliopsida</taxon>
        <taxon>eudicotyledons</taxon>
        <taxon>Gunneridae</taxon>
        <taxon>Pentapetalae</taxon>
        <taxon>rosids</taxon>
        <taxon>malvids</taxon>
        <taxon>Sapindales</taxon>
        <taxon>Sapindaceae</taxon>
        <taxon>Hippocastanoideae</taxon>
        <taxon>Acereae</taxon>
        <taxon>Acer</taxon>
    </lineage>
</organism>
<keyword evidence="3" id="KW-0143">Chaperone</keyword>
<evidence type="ECO:0000256" key="4">
    <source>
        <dbReference type="SAM" id="MobiDB-lite"/>
    </source>
</evidence>
<feature type="domain" description="AAA+ ATPase" evidence="5">
    <location>
        <begin position="48"/>
        <end position="217"/>
    </location>
</feature>
<feature type="compositionally biased region" description="Polar residues" evidence="4">
    <location>
        <begin position="335"/>
        <end position="344"/>
    </location>
</feature>
<evidence type="ECO:0000259" key="5">
    <source>
        <dbReference type="SMART" id="SM00382"/>
    </source>
</evidence>
<evidence type="ECO:0000256" key="1">
    <source>
        <dbReference type="ARBA" id="ARBA00022741"/>
    </source>
</evidence>
<dbReference type="GO" id="GO:0016887">
    <property type="term" value="F:ATP hydrolysis activity"/>
    <property type="evidence" value="ECO:0007669"/>
    <property type="project" value="InterPro"/>
</dbReference>
<dbReference type="EMBL" id="JAUESC010000381">
    <property type="protein sequence ID" value="KAK0589951.1"/>
    <property type="molecule type" value="Genomic_DNA"/>
</dbReference>